<proteinExistence type="predicted"/>
<evidence type="ECO:0000313" key="2">
    <source>
        <dbReference type="Proteomes" id="UP000247346"/>
    </source>
</evidence>
<dbReference type="AlphaFoldDB" id="A0A2P5Z5A6"/>
<organism evidence="1 2">
    <name type="scientific">Xanthomonas sacchari</name>
    <dbReference type="NCBI Taxonomy" id="56458"/>
    <lineage>
        <taxon>Bacteria</taxon>
        <taxon>Pseudomonadati</taxon>
        <taxon>Pseudomonadota</taxon>
        <taxon>Gammaproteobacteria</taxon>
        <taxon>Lysobacterales</taxon>
        <taxon>Lysobacteraceae</taxon>
        <taxon>Xanthomonas</taxon>
    </lineage>
</organism>
<accession>A0A2P5Z5A6</accession>
<evidence type="ECO:0008006" key="3">
    <source>
        <dbReference type="Google" id="ProtNLM"/>
    </source>
</evidence>
<dbReference type="OrthoDB" id="5998430at2"/>
<evidence type="ECO:0000313" key="1">
    <source>
        <dbReference type="EMBL" id="PPU83156.1"/>
    </source>
</evidence>
<dbReference type="Proteomes" id="UP000247346">
    <property type="component" value="Unassembled WGS sequence"/>
</dbReference>
<comment type="caution">
    <text evidence="1">The sequence shown here is derived from an EMBL/GenBank/DDBJ whole genome shotgun (WGS) entry which is preliminary data.</text>
</comment>
<protein>
    <recommendedName>
        <fullName evidence="3">Flagellar protein FliT</fullName>
    </recommendedName>
</protein>
<sequence>MSIALADLHNDLHELREILRGEDYALAQAMVTDHARRLQAYLQQDGADRSREALKPLLALQQAVTAQMRMERDHAAAWLRASRQSSHAARSYSQAGLLG</sequence>
<dbReference type="RefSeq" id="WP_010341673.1">
    <property type="nucleotide sequence ID" value="NZ_CP132343.1"/>
</dbReference>
<dbReference type="STRING" id="56458.SB85_01835"/>
<name>A0A2P5Z5A6_9XANT</name>
<dbReference type="GeneID" id="93879080"/>
<reference evidence="1 2" key="1">
    <citation type="submission" date="2016-08" db="EMBL/GenBank/DDBJ databases">
        <authorList>
            <person name="Seilhamer J.J."/>
        </authorList>
    </citation>
    <scope>NUCLEOTIDE SEQUENCE [LARGE SCALE GENOMIC DNA]</scope>
    <source>
        <strain evidence="1 2">CFBP4641</strain>
    </source>
</reference>
<dbReference type="EMBL" id="MDEK01000006">
    <property type="protein sequence ID" value="PPU83156.1"/>
    <property type="molecule type" value="Genomic_DNA"/>
</dbReference>
<gene>
    <name evidence="1" type="ORF">XsacCFBP4641_08260</name>
</gene>